<organism evidence="1">
    <name type="scientific">marine metagenome</name>
    <dbReference type="NCBI Taxonomy" id="408172"/>
    <lineage>
        <taxon>unclassified sequences</taxon>
        <taxon>metagenomes</taxon>
        <taxon>ecological metagenomes</taxon>
    </lineage>
</organism>
<dbReference type="InterPro" id="IPR016161">
    <property type="entry name" value="Ald_DH/histidinol_DH"/>
</dbReference>
<gene>
    <name evidence="1" type="ORF">METZ01_LOCUS506707</name>
</gene>
<dbReference type="InterPro" id="IPR016162">
    <property type="entry name" value="Ald_DH_N"/>
</dbReference>
<dbReference type="Gene3D" id="3.40.605.10">
    <property type="entry name" value="Aldehyde Dehydrogenase, Chain A, domain 1"/>
    <property type="match status" value="1"/>
</dbReference>
<dbReference type="AlphaFoldDB" id="A0A383EBT2"/>
<evidence type="ECO:0000313" key="1">
    <source>
        <dbReference type="EMBL" id="SVE53853.1"/>
    </source>
</evidence>
<name>A0A383EBT2_9ZZZZ</name>
<dbReference type="GO" id="GO:0016491">
    <property type="term" value="F:oxidoreductase activity"/>
    <property type="evidence" value="ECO:0007669"/>
    <property type="project" value="InterPro"/>
</dbReference>
<protein>
    <recommendedName>
        <fullName evidence="2">Aldehyde dehydrogenase domain-containing protein</fullName>
    </recommendedName>
</protein>
<proteinExistence type="predicted"/>
<reference evidence="1" key="1">
    <citation type="submission" date="2018-05" db="EMBL/GenBank/DDBJ databases">
        <authorList>
            <person name="Lanie J.A."/>
            <person name="Ng W.-L."/>
            <person name="Kazmierczak K.M."/>
            <person name="Andrzejewski T.M."/>
            <person name="Davidsen T.M."/>
            <person name="Wayne K.J."/>
            <person name="Tettelin H."/>
            <person name="Glass J.I."/>
            <person name="Rusch D."/>
            <person name="Podicherti R."/>
            <person name="Tsui H.-C.T."/>
            <person name="Winkler M.E."/>
        </authorList>
    </citation>
    <scope>NUCLEOTIDE SEQUENCE</scope>
</reference>
<accession>A0A383EBT2</accession>
<evidence type="ECO:0008006" key="2">
    <source>
        <dbReference type="Google" id="ProtNLM"/>
    </source>
</evidence>
<sequence>MYINGDWADAGKAGFDVINPADGSFLDQVPDGDREVARRAIAAASAFGGMNDSGLGREDSREGIMEYLETKLEDIAI</sequence>
<dbReference type="SUPFAM" id="SSF53720">
    <property type="entry name" value="ALDH-like"/>
    <property type="match status" value="1"/>
</dbReference>
<dbReference type="EMBL" id="UINC01224292">
    <property type="protein sequence ID" value="SVE53853.1"/>
    <property type="molecule type" value="Genomic_DNA"/>
</dbReference>